<dbReference type="VEuPathDB" id="FungiDB:TREMEDRAFT_45152"/>
<reference evidence="3 4" key="1">
    <citation type="submission" date="2016-06" db="EMBL/GenBank/DDBJ databases">
        <title>Evolution of pathogenesis and genome organization in the Tremellales.</title>
        <authorList>
            <person name="Cuomo C."/>
            <person name="Litvintseva A."/>
            <person name="Heitman J."/>
            <person name="Chen Y."/>
            <person name="Sun S."/>
            <person name="Springer D."/>
            <person name="Dromer F."/>
            <person name="Young S."/>
            <person name="Zeng Q."/>
            <person name="Chapman S."/>
            <person name="Gujja S."/>
            <person name="Saif S."/>
            <person name="Birren B."/>
        </authorList>
    </citation>
    <scope>NUCLEOTIDE SEQUENCE [LARGE SCALE GENOMIC DNA]</scope>
    <source>
        <strain evidence="3 4">ATCC 28783</strain>
    </source>
</reference>
<feature type="region of interest" description="Disordered" evidence="2">
    <location>
        <begin position="71"/>
        <end position="93"/>
    </location>
</feature>
<comment type="caution">
    <text evidence="3">The sequence shown here is derived from an EMBL/GenBank/DDBJ whole genome shotgun (WGS) entry which is preliminary data.</text>
</comment>
<dbReference type="PANTHER" id="PTHR15323:SF6">
    <property type="entry name" value="CELL DIVISION CYCLE PROTEIN 123 HOMOLOG"/>
    <property type="match status" value="1"/>
</dbReference>
<comment type="similarity">
    <text evidence="1">Belongs to the CDC123 family.</text>
</comment>
<dbReference type="GO" id="GO:0005737">
    <property type="term" value="C:cytoplasm"/>
    <property type="evidence" value="ECO:0007669"/>
    <property type="project" value="TreeGrafter"/>
</dbReference>
<keyword evidence="4" id="KW-1185">Reference proteome</keyword>
<dbReference type="OrthoDB" id="360540at2759"/>
<organism evidence="3 4">
    <name type="scientific">Tremella mesenterica</name>
    <name type="common">Jelly fungus</name>
    <dbReference type="NCBI Taxonomy" id="5217"/>
    <lineage>
        <taxon>Eukaryota</taxon>
        <taxon>Fungi</taxon>
        <taxon>Dikarya</taxon>
        <taxon>Basidiomycota</taxon>
        <taxon>Agaricomycotina</taxon>
        <taxon>Tremellomycetes</taxon>
        <taxon>Tremellales</taxon>
        <taxon>Tremellaceae</taxon>
        <taxon>Tremella</taxon>
    </lineage>
</organism>
<sequence>MPIPTPSSPLSLPSLFPDYPREHIDATRISSWYSTFRALTVPSVIVDLASLGEKDSFLHWLASDSIFLPENSEPSRRMTPASTSSSDDGDDEEAPVYRLPLLTKAIWDVLRKYGGDVFPKLNWTAPRDAAFILPQTSSGPLCCTSPADVYLLLKSSDLISHDLDPEAAYHPSPPPDDGVKIELVLRKYTSINPSTEFRCFVRRNMLLGVSQRDGNRYEHWQGIRARQRLVETVRSFWEDEIRGVYEGGDDYIFDIDLPSPSSPRIIDFNIYRPTTDPLLFTYPQLHAILIRSLQPPEEDKTRERLPILRVVEQERSGAGYEFAGNMMPLEMVQMSEGQTFTDFTRMWGEAMEEAMGDSEDE</sequence>
<dbReference type="PANTHER" id="PTHR15323">
    <property type="entry name" value="D123 PROTEIN"/>
    <property type="match status" value="1"/>
</dbReference>
<accession>A0A4Q1BBR9</accession>
<name>A0A4Q1BBR9_TREME</name>
<dbReference type="AlphaFoldDB" id="A0A4Q1BBR9"/>
<proteinExistence type="inferred from homology"/>
<evidence type="ECO:0000313" key="4">
    <source>
        <dbReference type="Proteomes" id="UP000289152"/>
    </source>
</evidence>
<dbReference type="STRING" id="5217.A0A4Q1BBR9"/>
<evidence type="ECO:0000256" key="1">
    <source>
        <dbReference type="ARBA" id="ARBA00011047"/>
    </source>
</evidence>
<dbReference type="Proteomes" id="UP000289152">
    <property type="component" value="Unassembled WGS sequence"/>
</dbReference>
<gene>
    <name evidence="3" type="ORF">M231_06465</name>
</gene>
<dbReference type="EMBL" id="SDIL01000103">
    <property type="protein sequence ID" value="RXK36262.1"/>
    <property type="molecule type" value="Genomic_DNA"/>
</dbReference>
<evidence type="ECO:0000313" key="3">
    <source>
        <dbReference type="EMBL" id="RXK36262.1"/>
    </source>
</evidence>
<evidence type="ECO:0000256" key="2">
    <source>
        <dbReference type="SAM" id="MobiDB-lite"/>
    </source>
</evidence>
<dbReference type="FunCoup" id="A0A4Q1BBR9">
    <property type="interactions" value="481"/>
</dbReference>
<protein>
    <submittedName>
        <fullName evidence="3">Uncharacterized protein</fullName>
    </submittedName>
</protein>
<dbReference type="InterPro" id="IPR009772">
    <property type="entry name" value="CDC123"/>
</dbReference>
<dbReference type="Pfam" id="PF07065">
    <property type="entry name" value="D123"/>
    <property type="match status" value="1"/>
</dbReference>
<dbReference type="InParanoid" id="A0A4Q1BBR9"/>